<dbReference type="Proteomes" id="UP001146430">
    <property type="component" value="Unassembled WGS sequence"/>
</dbReference>
<dbReference type="SUPFAM" id="SSF47413">
    <property type="entry name" value="lambda repressor-like DNA-binding domains"/>
    <property type="match status" value="1"/>
</dbReference>
<dbReference type="Pfam" id="PF13560">
    <property type="entry name" value="HTH_31"/>
    <property type="match status" value="1"/>
</dbReference>
<protein>
    <submittedName>
        <fullName evidence="2">Helix-turn-helix domain-containing protein</fullName>
    </submittedName>
</protein>
<dbReference type="Gene3D" id="1.10.260.40">
    <property type="entry name" value="lambda repressor-like DNA-binding domains"/>
    <property type="match status" value="1"/>
</dbReference>
<feature type="domain" description="HTH cro/C1-type" evidence="1">
    <location>
        <begin position="12"/>
        <end position="76"/>
    </location>
</feature>
<evidence type="ECO:0000259" key="1">
    <source>
        <dbReference type="SMART" id="SM00530"/>
    </source>
</evidence>
<dbReference type="GO" id="GO:0003677">
    <property type="term" value="F:DNA binding"/>
    <property type="evidence" value="ECO:0007669"/>
    <property type="project" value="InterPro"/>
</dbReference>
<dbReference type="CDD" id="cd00093">
    <property type="entry name" value="HTH_XRE"/>
    <property type="match status" value="1"/>
</dbReference>
<reference evidence="2" key="1">
    <citation type="submission" date="2022-02" db="EMBL/GenBank/DDBJ databases">
        <title>Corynebacterium sp. from urogenital microbiome.</title>
        <authorList>
            <person name="Cappelli E.A."/>
            <person name="Ribeiro T.G."/>
            <person name="Peixe L."/>
        </authorList>
    </citation>
    <scope>NUCLEOTIDE SEQUENCE</scope>
    <source>
        <strain evidence="2">C8Ua_181</strain>
    </source>
</reference>
<organism evidence="2 3">
    <name type="scientific">Corynebacterium curieae</name>
    <dbReference type="NCBI Taxonomy" id="2913500"/>
    <lineage>
        <taxon>Bacteria</taxon>
        <taxon>Bacillati</taxon>
        <taxon>Actinomycetota</taxon>
        <taxon>Actinomycetes</taxon>
        <taxon>Mycobacteriales</taxon>
        <taxon>Corynebacteriaceae</taxon>
        <taxon>Corynebacterium</taxon>
    </lineage>
</organism>
<evidence type="ECO:0000313" key="3">
    <source>
        <dbReference type="Proteomes" id="UP001146430"/>
    </source>
</evidence>
<sequence>MTTPDQWLPGQLLQQAREHNGLSKAEAARRSGLSESWWRRLETGINIRNGQKIRITATPEALAKAAQGVNLPVNQIFEAAGLETTPPTNLSDEITTEAKRLPPHLQREALAFIRGLTIAARQTEE</sequence>
<dbReference type="RefSeq" id="WP_269946184.1">
    <property type="nucleotide sequence ID" value="NZ_JAKMUU010000002.1"/>
</dbReference>
<dbReference type="EMBL" id="JAKMUU010000002">
    <property type="protein sequence ID" value="MCZ9306986.1"/>
    <property type="molecule type" value="Genomic_DNA"/>
</dbReference>
<gene>
    <name evidence="2" type="ORF">L8V01_05765</name>
</gene>
<accession>A0A9X3MA02</accession>
<dbReference type="InterPro" id="IPR001387">
    <property type="entry name" value="Cro/C1-type_HTH"/>
</dbReference>
<comment type="caution">
    <text evidence="2">The sequence shown here is derived from an EMBL/GenBank/DDBJ whole genome shotgun (WGS) entry which is preliminary data.</text>
</comment>
<proteinExistence type="predicted"/>
<dbReference type="InterPro" id="IPR010982">
    <property type="entry name" value="Lambda_DNA-bd_dom_sf"/>
</dbReference>
<name>A0A9X3MA02_9CORY</name>
<dbReference type="SMART" id="SM00530">
    <property type="entry name" value="HTH_XRE"/>
    <property type="match status" value="1"/>
</dbReference>
<evidence type="ECO:0000313" key="2">
    <source>
        <dbReference type="EMBL" id="MCZ9306986.1"/>
    </source>
</evidence>
<dbReference type="AlphaFoldDB" id="A0A9X3MA02"/>